<protein>
    <submittedName>
        <fullName evidence="6">ABC transporter ATP-binding protein</fullName>
    </submittedName>
</protein>
<dbReference type="EMBL" id="VMNH01000016">
    <property type="protein sequence ID" value="TVO72517.1"/>
    <property type="molecule type" value="Genomic_DNA"/>
</dbReference>
<dbReference type="PROSITE" id="PS00211">
    <property type="entry name" value="ABC_TRANSPORTER_1"/>
    <property type="match status" value="1"/>
</dbReference>
<dbReference type="PROSITE" id="PS50893">
    <property type="entry name" value="ABC_TRANSPORTER_2"/>
    <property type="match status" value="1"/>
</dbReference>
<keyword evidence="7" id="KW-1185">Reference proteome</keyword>
<dbReference type="Proteomes" id="UP000316649">
    <property type="component" value="Unassembled WGS sequence"/>
</dbReference>
<feature type="domain" description="ABC transporter" evidence="5">
    <location>
        <begin position="5"/>
        <end position="236"/>
    </location>
</feature>
<keyword evidence="3" id="KW-0547">Nucleotide-binding</keyword>
<dbReference type="GO" id="GO:0005524">
    <property type="term" value="F:ATP binding"/>
    <property type="evidence" value="ECO:0007669"/>
    <property type="project" value="UniProtKB-KW"/>
</dbReference>
<evidence type="ECO:0000256" key="1">
    <source>
        <dbReference type="ARBA" id="ARBA00005417"/>
    </source>
</evidence>
<keyword evidence="2" id="KW-0813">Transport</keyword>
<proteinExistence type="inferred from homology"/>
<accession>A0A557S599</accession>
<dbReference type="PANTHER" id="PTHR42734:SF17">
    <property type="entry name" value="METAL TRANSPORT SYSTEM ATP-BINDING PROTEIN TM_0124-RELATED"/>
    <property type="match status" value="1"/>
</dbReference>
<dbReference type="InterPro" id="IPR050153">
    <property type="entry name" value="Metal_Ion_Import_ABC"/>
</dbReference>
<dbReference type="SMART" id="SM00382">
    <property type="entry name" value="AAA"/>
    <property type="match status" value="1"/>
</dbReference>
<keyword evidence="4 6" id="KW-0067">ATP-binding</keyword>
<sequence>MTAVVSLEDVTFSYSGPKVLDRINLEISEHEFIGLVGPNAGGKSTLLKMMLGLLKPLAGKVRVLGDKPERSCTQVGYVPQYPLFSREFPITVEQTVLMGRLGVSGMFGGYRRSDREVARRVMLETEVADLSSRQLCTLSGGQLQRVLMARALACEPRILMLDEPTANIDMRIETEIFDLLKKLSSRMTIIVVSHDVGFISGYVGRVACLNRTLVCHPTAAIDGDTIRSLYEADVKMVEHHHH</sequence>
<dbReference type="PANTHER" id="PTHR42734">
    <property type="entry name" value="METAL TRANSPORT SYSTEM ATP-BINDING PROTEIN TM_0124-RELATED"/>
    <property type="match status" value="1"/>
</dbReference>
<dbReference type="SUPFAM" id="SSF52540">
    <property type="entry name" value="P-loop containing nucleoside triphosphate hydrolases"/>
    <property type="match status" value="1"/>
</dbReference>
<gene>
    <name evidence="6" type="ORF">FHP88_13075</name>
</gene>
<comment type="similarity">
    <text evidence="1">Belongs to the ABC transporter superfamily.</text>
</comment>
<dbReference type="OrthoDB" id="9806726at2"/>
<dbReference type="InterPro" id="IPR003593">
    <property type="entry name" value="AAA+_ATPase"/>
</dbReference>
<organism evidence="6 7">
    <name type="scientific">Sedimenticola selenatireducens</name>
    <dbReference type="NCBI Taxonomy" id="191960"/>
    <lineage>
        <taxon>Bacteria</taxon>
        <taxon>Pseudomonadati</taxon>
        <taxon>Pseudomonadota</taxon>
        <taxon>Gammaproteobacteria</taxon>
        <taxon>Chromatiales</taxon>
        <taxon>Sedimenticolaceae</taxon>
        <taxon>Sedimenticola</taxon>
    </lineage>
</organism>
<evidence type="ECO:0000256" key="2">
    <source>
        <dbReference type="ARBA" id="ARBA00022448"/>
    </source>
</evidence>
<dbReference type="Gene3D" id="3.40.50.300">
    <property type="entry name" value="P-loop containing nucleotide triphosphate hydrolases"/>
    <property type="match status" value="1"/>
</dbReference>
<dbReference type="CDD" id="cd03235">
    <property type="entry name" value="ABC_Metallic_Cations"/>
    <property type="match status" value="1"/>
</dbReference>
<evidence type="ECO:0000256" key="4">
    <source>
        <dbReference type="ARBA" id="ARBA00022840"/>
    </source>
</evidence>
<comment type="caution">
    <text evidence="6">The sequence shown here is derived from an EMBL/GenBank/DDBJ whole genome shotgun (WGS) entry which is preliminary data.</text>
</comment>
<evidence type="ECO:0000313" key="7">
    <source>
        <dbReference type="Proteomes" id="UP000316649"/>
    </source>
</evidence>
<dbReference type="InterPro" id="IPR017871">
    <property type="entry name" value="ABC_transporter-like_CS"/>
</dbReference>
<evidence type="ECO:0000313" key="6">
    <source>
        <dbReference type="EMBL" id="TVO72517.1"/>
    </source>
</evidence>
<reference evidence="6 7" key="1">
    <citation type="submission" date="2019-07" db="EMBL/GenBank/DDBJ databases">
        <title>The pathways for chlorine oxyanion respiration interact through the shared metabolite chlorate.</title>
        <authorList>
            <person name="Barnum T.P."/>
            <person name="Cheng Y."/>
            <person name="Hill K.A."/>
            <person name="Lucas L.N."/>
            <person name="Carlson H.K."/>
            <person name="Coates J.D."/>
        </authorList>
    </citation>
    <scope>NUCLEOTIDE SEQUENCE [LARGE SCALE GENOMIC DNA]</scope>
    <source>
        <strain evidence="6 7">BK-1</strain>
    </source>
</reference>
<dbReference type="GO" id="GO:0016887">
    <property type="term" value="F:ATP hydrolysis activity"/>
    <property type="evidence" value="ECO:0007669"/>
    <property type="project" value="InterPro"/>
</dbReference>
<dbReference type="AlphaFoldDB" id="A0A557S599"/>
<dbReference type="FunFam" id="3.40.50.300:FF:000134">
    <property type="entry name" value="Iron-enterobactin ABC transporter ATP-binding protein"/>
    <property type="match status" value="1"/>
</dbReference>
<dbReference type="RefSeq" id="WP_144359521.1">
    <property type="nucleotide sequence ID" value="NZ_VMNH01000016.1"/>
</dbReference>
<name>A0A557S599_9GAMM</name>
<evidence type="ECO:0000256" key="3">
    <source>
        <dbReference type="ARBA" id="ARBA00022741"/>
    </source>
</evidence>
<dbReference type="Pfam" id="PF00005">
    <property type="entry name" value="ABC_tran"/>
    <property type="match status" value="1"/>
</dbReference>
<dbReference type="InterPro" id="IPR027417">
    <property type="entry name" value="P-loop_NTPase"/>
</dbReference>
<evidence type="ECO:0000259" key="5">
    <source>
        <dbReference type="PROSITE" id="PS50893"/>
    </source>
</evidence>
<dbReference type="InterPro" id="IPR003439">
    <property type="entry name" value="ABC_transporter-like_ATP-bd"/>
</dbReference>